<feature type="region of interest" description="Disordered" evidence="1">
    <location>
        <begin position="49"/>
        <end position="120"/>
    </location>
</feature>
<evidence type="ECO:0000313" key="4">
    <source>
        <dbReference type="Proteomes" id="UP000292136"/>
    </source>
</evidence>
<organism evidence="3 4">
    <name type="scientific">Azospira oryzae</name>
    <dbReference type="NCBI Taxonomy" id="146939"/>
    <lineage>
        <taxon>Bacteria</taxon>
        <taxon>Pseudomonadati</taxon>
        <taxon>Pseudomonadota</taxon>
        <taxon>Betaproteobacteria</taxon>
        <taxon>Rhodocyclales</taxon>
        <taxon>Rhodocyclaceae</taxon>
        <taxon>Azospira</taxon>
    </lineage>
</organism>
<dbReference type="EMBL" id="SHKM01000002">
    <property type="protein sequence ID" value="RZT76198.1"/>
    <property type="molecule type" value="Genomic_DNA"/>
</dbReference>
<reference evidence="3 4" key="1">
    <citation type="submission" date="2019-02" db="EMBL/GenBank/DDBJ databases">
        <title>Genomic Encyclopedia of Type Strains, Phase IV (KMG-IV): sequencing the most valuable type-strain genomes for metagenomic binning, comparative biology and taxonomic classification.</title>
        <authorList>
            <person name="Goeker M."/>
        </authorList>
    </citation>
    <scope>NUCLEOTIDE SEQUENCE [LARGE SCALE GENOMIC DNA]</scope>
    <source>
        <strain evidence="3 4">DSM 21223</strain>
    </source>
</reference>
<feature type="compositionally biased region" description="Basic and acidic residues" evidence="1">
    <location>
        <begin position="90"/>
        <end position="120"/>
    </location>
</feature>
<dbReference type="RefSeq" id="WP_130459467.1">
    <property type="nucleotide sequence ID" value="NZ_SHKM01000002.1"/>
</dbReference>
<dbReference type="Pfam" id="PF05036">
    <property type="entry name" value="SPOR"/>
    <property type="match status" value="1"/>
</dbReference>
<dbReference type="SUPFAM" id="SSF110997">
    <property type="entry name" value="Sporulation related repeat"/>
    <property type="match status" value="1"/>
</dbReference>
<evidence type="ECO:0000313" key="3">
    <source>
        <dbReference type="EMBL" id="RZT76198.1"/>
    </source>
</evidence>
<sequence>MRVLVFLLVLANLLFFVFARGYLGGGDNPDGERLHQQLQPERIVIVSKGEPAAEAGEKPTAEAPAPVAKEDAPASQGVAETPAPAASQATDKKAEEKKGDEKKPEEKKPEEKKAEDKKAEDKKAQACLAWPDLPAAEADALVALAKKRYPSLTLSRSVVSAEGGSHWVYIPPLASKADAERKAGELKKLGVTEFFIVTEAGANQYAISLGIFSSEQGAKDQLDSLKAKGVRSAKVGLRGGKTTAVHVEARGDPTQIQGLKDSGTAITATPSACEAKAAKKP</sequence>
<dbReference type="InterPro" id="IPR036680">
    <property type="entry name" value="SPOR-like_sf"/>
</dbReference>
<dbReference type="PROSITE" id="PS51724">
    <property type="entry name" value="SPOR"/>
    <property type="match status" value="1"/>
</dbReference>
<evidence type="ECO:0000256" key="1">
    <source>
        <dbReference type="SAM" id="MobiDB-lite"/>
    </source>
</evidence>
<dbReference type="Proteomes" id="UP000292136">
    <property type="component" value="Unassembled WGS sequence"/>
</dbReference>
<proteinExistence type="predicted"/>
<evidence type="ECO:0000259" key="2">
    <source>
        <dbReference type="PROSITE" id="PS51724"/>
    </source>
</evidence>
<feature type="domain" description="SPOR" evidence="2">
    <location>
        <begin position="160"/>
        <end position="238"/>
    </location>
</feature>
<accession>A0ABY0ILX5</accession>
<name>A0ABY0ILX5_9RHOO</name>
<gene>
    <name evidence="3" type="ORF">EV678_2070</name>
</gene>
<comment type="caution">
    <text evidence="3">The sequence shown here is derived from an EMBL/GenBank/DDBJ whole genome shotgun (WGS) entry which is preliminary data.</text>
</comment>
<keyword evidence="4" id="KW-1185">Reference proteome</keyword>
<protein>
    <submittedName>
        <fullName evidence="3">Sporulation related protein</fullName>
    </submittedName>
</protein>
<dbReference type="InterPro" id="IPR007730">
    <property type="entry name" value="SPOR-like_dom"/>
</dbReference>